<reference evidence="4 5" key="1">
    <citation type="submission" date="2015-01" db="EMBL/GenBank/DDBJ databases">
        <title>Evolution of Trichinella species and genotypes.</title>
        <authorList>
            <person name="Korhonen P.K."/>
            <person name="Edoardo P."/>
            <person name="Giuseppe L.R."/>
            <person name="Gasser R.B."/>
        </authorList>
    </citation>
    <scope>NUCLEOTIDE SEQUENCE [LARGE SCALE GENOMIC DNA]</scope>
    <source>
        <strain evidence="1">ISS13</strain>
        <strain evidence="3">ISS176</strain>
        <strain evidence="2">ISS588</strain>
    </source>
</reference>
<dbReference type="Proteomes" id="UP000054632">
    <property type="component" value="Unassembled WGS sequence"/>
</dbReference>
<organism evidence="2 5">
    <name type="scientific">Trichinella pseudospiralis</name>
    <name type="common">Parasitic roundworm</name>
    <dbReference type="NCBI Taxonomy" id="6337"/>
    <lineage>
        <taxon>Eukaryota</taxon>
        <taxon>Metazoa</taxon>
        <taxon>Ecdysozoa</taxon>
        <taxon>Nematoda</taxon>
        <taxon>Enoplea</taxon>
        <taxon>Dorylaimia</taxon>
        <taxon>Trichinellida</taxon>
        <taxon>Trichinellidae</taxon>
        <taxon>Trichinella</taxon>
    </lineage>
</organism>
<proteinExistence type="predicted"/>
<dbReference type="EMBL" id="JYDV01000021">
    <property type="protein sequence ID" value="KRZ41300.1"/>
    <property type="molecule type" value="Genomic_DNA"/>
</dbReference>
<evidence type="ECO:0000313" key="1">
    <source>
        <dbReference type="EMBL" id="KRY77079.1"/>
    </source>
</evidence>
<comment type="caution">
    <text evidence="2">The sequence shown here is derived from an EMBL/GenBank/DDBJ whole genome shotgun (WGS) entry which is preliminary data.</text>
</comment>
<protein>
    <submittedName>
        <fullName evidence="2">Uncharacterized protein</fullName>
    </submittedName>
</protein>
<dbReference type="EMBL" id="JYDR01000008">
    <property type="protein sequence ID" value="KRY77079.1"/>
    <property type="molecule type" value="Genomic_DNA"/>
</dbReference>
<keyword evidence="5" id="KW-1185">Reference proteome</keyword>
<evidence type="ECO:0000313" key="2">
    <source>
        <dbReference type="EMBL" id="KRZ33501.1"/>
    </source>
</evidence>
<dbReference type="AlphaFoldDB" id="A0A0V1JF36"/>
<sequence length="71" mass="8645">MNLKVLNSVLSNPFPTFHFDSSSYLSLKIKLGYWLWRQLRFADADRRKWIIHKWRTDADDIKQRYVDCLVK</sequence>
<evidence type="ECO:0000313" key="4">
    <source>
        <dbReference type="Proteomes" id="UP000054632"/>
    </source>
</evidence>
<dbReference type="Proteomes" id="UP000054826">
    <property type="component" value="Unassembled WGS sequence"/>
</dbReference>
<dbReference type="EMBL" id="JYDS01000009">
    <property type="protein sequence ID" value="KRZ33501.1"/>
    <property type="molecule type" value="Genomic_DNA"/>
</dbReference>
<accession>A0A0V1JF36</accession>
<name>A0A0V1JF36_TRIPS</name>
<evidence type="ECO:0000313" key="3">
    <source>
        <dbReference type="EMBL" id="KRZ41300.1"/>
    </source>
</evidence>
<evidence type="ECO:0000313" key="5">
    <source>
        <dbReference type="Proteomes" id="UP000054805"/>
    </source>
</evidence>
<gene>
    <name evidence="1" type="ORF">T4A_3460</name>
    <name evidence="2" type="ORF">T4B_10299</name>
    <name evidence="3" type="ORF">T4C_4252</name>
</gene>
<dbReference type="Proteomes" id="UP000054805">
    <property type="component" value="Unassembled WGS sequence"/>
</dbReference>